<keyword evidence="1" id="KW-1133">Transmembrane helix</keyword>
<protein>
    <submittedName>
        <fullName evidence="2">Uncharacterized protein</fullName>
    </submittedName>
</protein>
<feature type="transmembrane region" description="Helical" evidence="1">
    <location>
        <begin position="45"/>
        <end position="64"/>
    </location>
</feature>
<evidence type="ECO:0000313" key="2">
    <source>
        <dbReference type="EMBL" id="TVT98793.1"/>
    </source>
</evidence>
<keyword evidence="1" id="KW-0812">Transmembrane</keyword>
<dbReference type="OrthoDB" id="715296at2759"/>
<name>A0A5J9SIJ7_9POAL</name>
<gene>
    <name evidence="2" type="ORF">EJB05_55882</name>
</gene>
<feature type="non-terminal residue" evidence="2">
    <location>
        <position position="1"/>
    </location>
</feature>
<comment type="caution">
    <text evidence="2">The sequence shown here is derived from an EMBL/GenBank/DDBJ whole genome shotgun (WGS) entry which is preliminary data.</text>
</comment>
<dbReference type="Proteomes" id="UP000324897">
    <property type="component" value="Unassembled WGS sequence"/>
</dbReference>
<accession>A0A5J9SIJ7</accession>
<organism evidence="2 3">
    <name type="scientific">Eragrostis curvula</name>
    <name type="common">weeping love grass</name>
    <dbReference type="NCBI Taxonomy" id="38414"/>
    <lineage>
        <taxon>Eukaryota</taxon>
        <taxon>Viridiplantae</taxon>
        <taxon>Streptophyta</taxon>
        <taxon>Embryophyta</taxon>
        <taxon>Tracheophyta</taxon>
        <taxon>Spermatophyta</taxon>
        <taxon>Magnoliopsida</taxon>
        <taxon>Liliopsida</taxon>
        <taxon>Poales</taxon>
        <taxon>Poaceae</taxon>
        <taxon>PACMAD clade</taxon>
        <taxon>Chloridoideae</taxon>
        <taxon>Eragrostideae</taxon>
        <taxon>Eragrostidinae</taxon>
        <taxon>Eragrostis</taxon>
    </lineage>
</organism>
<keyword evidence="3" id="KW-1185">Reference proteome</keyword>
<dbReference type="EMBL" id="RWGY01000805">
    <property type="protein sequence ID" value="TVT98793.1"/>
    <property type="molecule type" value="Genomic_DNA"/>
</dbReference>
<reference evidence="2 3" key="1">
    <citation type="journal article" date="2019" name="Sci. Rep.">
        <title>A high-quality genome of Eragrostis curvula grass provides insights into Poaceae evolution and supports new strategies to enhance forage quality.</title>
        <authorList>
            <person name="Carballo J."/>
            <person name="Santos B.A.C.M."/>
            <person name="Zappacosta D."/>
            <person name="Garbus I."/>
            <person name="Selva J.P."/>
            <person name="Gallo C.A."/>
            <person name="Diaz A."/>
            <person name="Albertini E."/>
            <person name="Caccamo M."/>
            <person name="Echenique V."/>
        </authorList>
    </citation>
    <scope>NUCLEOTIDE SEQUENCE [LARGE SCALE GENOMIC DNA]</scope>
    <source>
        <strain evidence="3">cv. Victoria</strain>
        <tissue evidence="2">Leaf</tissue>
    </source>
</reference>
<sequence>MTGAQDLPLQLRRPVLDRPGTHRFLALLGASMVVLFVVSTPPVHAGYALAGFLVWLLGMARLLLFGQIRQRPPFPGELESTTAYVSGGEAEEPSPA</sequence>
<evidence type="ECO:0000256" key="1">
    <source>
        <dbReference type="SAM" id="Phobius"/>
    </source>
</evidence>
<keyword evidence="1" id="KW-0472">Membrane</keyword>
<evidence type="ECO:0000313" key="3">
    <source>
        <dbReference type="Proteomes" id="UP000324897"/>
    </source>
</evidence>
<dbReference type="Gramene" id="TVT98793">
    <property type="protein sequence ID" value="TVT98793"/>
    <property type="gene ID" value="EJB05_55882"/>
</dbReference>
<feature type="transmembrane region" description="Helical" evidence="1">
    <location>
        <begin position="21"/>
        <end position="39"/>
    </location>
</feature>
<dbReference type="AlphaFoldDB" id="A0A5J9SIJ7"/>
<proteinExistence type="predicted"/>